<dbReference type="PANTHER" id="PTHR45695">
    <property type="entry name" value="LEUCOKININ RECEPTOR-RELATED"/>
    <property type="match status" value="1"/>
</dbReference>
<accession>A0A913Y7M8</accession>
<keyword evidence="7" id="KW-0807">Transducer</keyword>
<reference evidence="10" key="1">
    <citation type="submission" date="2022-11" db="UniProtKB">
        <authorList>
            <consortium name="EnsemblMetazoa"/>
        </authorList>
    </citation>
    <scope>IDENTIFICATION</scope>
</reference>
<dbReference type="InterPro" id="IPR017452">
    <property type="entry name" value="GPCR_Rhodpsn_7TM"/>
</dbReference>
<dbReference type="GO" id="GO:0005886">
    <property type="term" value="C:plasma membrane"/>
    <property type="evidence" value="ECO:0007669"/>
    <property type="project" value="TreeGrafter"/>
</dbReference>
<protein>
    <recommendedName>
        <fullName evidence="9">G-protein coupled receptors family 1 profile domain-containing protein</fullName>
    </recommendedName>
</protein>
<evidence type="ECO:0000313" key="11">
    <source>
        <dbReference type="Proteomes" id="UP000887567"/>
    </source>
</evidence>
<feature type="transmembrane region" description="Helical" evidence="8">
    <location>
        <begin position="35"/>
        <end position="54"/>
    </location>
</feature>
<proteinExistence type="predicted"/>
<keyword evidence="6" id="KW-0675">Receptor</keyword>
<evidence type="ECO:0000259" key="9">
    <source>
        <dbReference type="PROSITE" id="PS50262"/>
    </source>
</evidence>
<dbReference type="InterPro" id="IPR000276">
    <property type="entry name" value="GPCR_Rhodpsn"/>
</dbReference>
<organism evidence="10 11">
    <name type="scientific">Exaiptasia diaphana</name>
    <name type="common">Tropical sea anemone</name>
    <name type="synonym">Aiptasia pulchella</name>
    <dbReference type="NCBI Taxonomy" id="2652724"/>
    <lineage>
        <taxon>Eukaryota</taxon>
        <taxon>Metazoa</taxon>
        <taxon>Cnidaria</taxon>
        <taxon>Anthozoa</taxon>
        <taxon>Hexacorallia</taxon>
        <taxon>Actiniaria</taxon>
        <taxon>Aiptasiidae</taxon>
        <taxon>Exaiptasia</taxon>
    </lineage>
</organism>
<evidence type="ECO:0000313" key="10">
    <source>
        <dbReference type="EnsemblMetazoa" id="XP_020915457.1"/>
    </source>
</evidence>
<dbReference type="PROSITE" id="PS50262">
    <property type="entry name" value="G_PROTEIN_RECEP_F1_2"/>
    <property type="match status" value="1"/>
</dbReference>
<keyword evidence="4" id="KW-0297">G-protein coupled receptor</keyword>
<comment type="subcellular location">
    <subcellularLocation>
        <location evidence="1">Membrane</location>
        <topology evidence="1">Multi-pass membrane protein</topology>
    </subcellularLocation>
</comment>
<dbReference type="Pfam" id="PF00001">
    <property type="entry name" value="7tm_1"/>
    <property type="match status" value="2"/>
</dbReference>
<dbReference type="SUPFAM" id="SSF81321">
    <property type="entry name" value="Family A G protein-coupled receptor-like"/>
    <property type="match status" value="1"/>
</dbReference>
<name>A0A913Y7M8_EXADI</name>
<dbReference type="RefSeq" id="XP_020915457.1">
    <property type="nucleotide sequence ID" value="XM_021059798.2"/>
</dbReference>
<evidence type="ECO:0000256" key="5">
    <source>
        <dbReference type="ARBA" id="ARBA00023136"/>
    </source>
</evidence>
<evidence type="ECO:0000256" key="3">
    <source>
        <dbReference type="ARBA" id="ARBA00022989"/>
    </source>
</evidence>
<dbReference type="EnsemblMetazoa" id="XM_021059798.2">
    <property type="protein sequence ID" value="XP_020915457.1"/>
    <property type="gene ID" value="LOC110252937"/>
</dbReference>
<keyword evidence="2 8" id="KW-0812">Transmembrane</keyword>
<evidence type="ECO:0000256" key="1">
    <source>
        <dbReference type="ARBA" id="ARBA00004141"/>
    </source>
</evidence>
<sequence length="346" mass="40016">MEDNITLANYSTTSSRFCKYDQPDTDIEKFAKRTVIVLLLVLGVLGNIFVIILATKYTVRKNLHHWIINMAVSDLIFLLSFLILEIPWLSDNKWSDCPNGMLGIVLCDILQFLIRVSFRVSLITLLVVSIRRFRATRHTIQISLPYTLRNTMKEVAICWLIPIPVTAYRTYGSIWFVTVAEAILLVILCCIIFDLSIITIRRLSQPHAIQSHLNEQQRKMRRRRAQAAVRMVLVSTLLYTCCSLPSYVVHALDSVEPIEIIDYSACIDWESFEFISDYFFPVVNSCFSPLIYIIYLPDFRQAAKHVLCGRAIQSREPNSQNSTEQQSHRVEPFILRSNRVRNFETN</sequence>
<dbReference type="Gene3D" id="1.20.1070.10">
    <property type="entry name" value="Rhodopsin 7-helix transmembrane proteins"/>
    <property type="match status" value="1"/>
</dbReference>
<feature type="transmembrane region" description="Helical" evidence="8">
    <location>
        <begin position="174"/>
        <end position="195"/>
    </location>
</feature>
<feature type="domain" description="G-protein coupled receptors family 1 profile" evidence="9">
    <location>
        <begin position="46"/>
        <end position="292"/>
    </location>
</feature>
<keyword evidence="3 8" id="KW-1133">Transmembrane helix</keyword>
<dbReference type="AlphaFoldDB" id="A0A913Y7M8"/>
<feature type="transmembrane region" description="Helical" evidence="8">
    <location>
        <begin position="66"/>
        <end position="89"/>
    </location>
</feature>
<evidence type="ECO:0000256" key="7">
    <source>
        <dbReference type="ARBA" id="ARBA00023224"/>
    </source>
</evidence>
<feature type="transmembrane region" description="Helical" evidence="8">
    <location>
        <begin position="227"/>
        <end position="248"/>
    </location>
</feature>
<dbReference type="GO" id="GO:0004930">
    <property type="term" value="F:G protein-coupled receptor activity"/>
    <property type="evidence" value="ECO:0007669"/>
    <property type="project" value="UniProtKB-KW"/>
</dbReference>
<dbReference type="PANTHER" id="PTHR45695:SF9">
    <property type="entry name" value="LEUCOKININ RECEPTOR"/>
    <property type="match status" value="1"/>
</dbReference>
<dbReference type="OrthoDB" id="5968937at2759"/>
<feature type="transmembrane region" description="Helical" evidence="8">
    <location>
        <begin position="278"/>
        <end position="296"/>
    </location>
</feature>
<dbReference type="CDD" id="cd00637">
    <property type="entry name" value="7tm_classA_rhodopsin-like"/>
    <property type="match status" value="1"/>
</dbReference>
<dbReference type="KEGG" id="epa:110252937"/>
<feature type="transmembrane region" description="Helical" evidence="8">
    <location>
        <begin position="109"/>
        <end position="130"/>
    </location>
</feature>
<dbReference type="Proteomes" id="UP000887567">
    <property type="component" value="Unplaced"/>
</dbReference>
<keyword evidence="5 8" id="KW-0472">Membrane</keyword>
<feature type="transmembrane region" description="Helical" evidence="8">
    <location>
        <begin position="151"/>
        <end position="168"/>
    </location>
</feature>
<evidence type="ECO:0000256" key="4">
    <source>
        <dbReference type="ARBA" id="ARBA00023040"/>
    </source>
</evidence>
<keyword evidence="11" id="KW-1185">Reference proteome</keyword>
<dbReference type="PRINTS" id="PR00237">
    <property type="entry name" value="GPCRRHODOPSN"/>
</dbReference>
<evidence type="ECO:0000256" key="8">
    <source>
        <dbReference type="SAM" id="Phobius"/>
    </source>
</evidence>
<evidence type="ECO:0000256" key="6">
    <source>
        <dbReference type="ARBA" id="ARBA00023170"/>
    </source>
</evidence>
<evidence type="ECO:0000256" key="2">
    <source>
        <dbReference type="ARBA" id="ARBA00022692"/>
    </source>
</evidence>
<dbReference type="GeneID" id="110252937"/>